<accession>A0ABW5JF68</accession>
<dbReference type="InterPro" id="IPR052016">
    <property type="entry name" value="Bact_Sigma-Reg"/>
</dbReference>
<dbReference type="PANTHER" id="PTHR43156:SF2">
    <property type="entry name" value="STAGE II SPORULATION PROTEIN E"/>
    <property type="match status" value="1"/>
</dbReference>
<dbReference type="PROSITE" id="PS51746">
    <property type="entry name" value="PPM_2"/>
    <property type="match status" value="1"/>
</dbReference>
<keyword evidence="4" id="KW-1185">Reference proteome</keyword>
<protein>
    <submittedName>
        <fullName evidence="3">GAF domain-containing SpoIIE family protein phosphatase</fullName>
        <ecNumber evidence="3">3.1.3.16</ecNumber>
    </submittedName>
</protein>
<dbReference type="InterPro" id="IPR036457">
    <property type="entry name" value="PPM-type-like_dom_sf"/>
</dbReference>
<feature type="domain" description="PPM-type phosphatase" evidence="2">
    <location>
        <begin position="358"/>
        <end position="574"/>
    </location>
</feature>
<reference evidence="4" key="1">
    <citation type="journal article" date="2019" name="Int. J. Syst. Evol. Microbiol.">
        <title>The Global Catalogue of Microorganisms (GCM) 10K type strain sequencing project: providing services to taxonomists for standard genome sequencing and annotation.</title>
        <authorList>
            <consortium name="The Broad Institute Genomics Platform"/>
            <consortium name="The Broad Institute Genome Sequencing Center for Infectious Disease"/>
            <person name="Wu L."/>
            <person name="Ma J."/>
        </authorList>
    </citation>
    <scope>NUCLEOTIDE SEQUENCE [LARGE SCALE GENOMIC DNA]</scope>
    <source>
        <strain evidence="4">KCTC 52042</strain>
    </source>
</reference>
<dbReference type="InterPro" id="IPR029016">
    <property type="entry name" value="GAF-like_dom_sf"/>
</dbReference>
<dbReference type="Proteomes" id="UP001597460">
    <property type="component" value="Unassembled WGS sequence"/>
</dbReference>
<dbReference type="PANTHER" id="PTHR43156">
    <property type="entry name" value="STAGE II SPORULATION PROTEIN E-RELATED"/>
    <property type="match status" value="1"/>
</dbReference>
<evidence type="ECO:0000313" key="4">
    <source>
        <dbReference type="Proteomes" id="UP001597460"/>
    </source>
</evidence>
<organism evidence="3 4">
    <name type="scientific">Gracilimonas halophila</name>
    <dbReference type="NCBI Taxonomy" id="1834464"/>
    <lineage>
        <taxon>Bacteria</taxon>
        <taxon>Pseudomonadati</taxon>
        <taxon>Balneolota</taxon>
        <taxon>Balneolia</taxon>
        <taxon>Balneolales</taxon>
        <taxon>Balneolaceae</taxon>
        <taxon>Gracilimonas</taxon>
    </lineage>
</organism>
<name>A0ABW5JF68_9BACT</name>
<gene>
    <name evidence="3" type="ORF">ACFSVN_00535</name>
</gene>
<evidence type="ECO:0000256" key="1">
    <source>
        <dbReference type="ARBA" id="ARBA00022801"/>
    </source>
</evidence>
<comment type="caution">
    <text evidence="3">The sequence shown here is derived from an EMBL/GenBank/DDBJ whole genome shotgun (WGS) entry which is preliminary data.</text>
</comment>
<dbReference type="Pfam" id="PF07228">
    <property type="entry name" value="SpoIIE"/>
    <property type="match status" value="1"/>
</dbReference>
<dbReference type="InterPro" id="IPR001932">
    <property type="entry name" value="PPM-type_phosphatase-like_dom"/>
</dbReference>
<proteinExistence type="predicted"/>
<dbReference type="EC" id="3.1.3.16" evidence="3"/>
<dbReference type="EMBL" id="JBHULI010000001">
    <property type="protein sequence ID" value="MFD2530926.1"/>
    <property type="molecule type" value="Genomic_DNA"/>
</dbReference>
<dbReference type="SUPFAM" id="SSF55781">
    <property type="entry name" value="GAF domain-like"/>
    <property type="match status" value="2"/>
</dbReference>
<dbReference type="RefSeq" id="WP_390296992.1">
    <property type="nucleotide sequence ID" value="NZ_JBHULI010000001.1"/>
</dbReference>
<dbReference type="GO" id="GO:0004722">
    <property type="term" value="F:protein serine/threonine phosphatase activity"/>
    <property type="evidence" value="ECO:0007669"/>
    <property type="project" value="UniProtKB-EC"/>
</dbReference>
<dbReference type="Gene3D" id="3.30.450.40">
    <property type="match status" value="2"/>
</dbReference>
<evidence type="ECO:0000313" key="3">
    <source>
        <dbReference type="EMBL" id="MFD2530926.1"/>
    </source>
</evidence>
<dbReference type="SMART" id="SM00331">
    <property type="entry name" value="PP2C_SIG"/>
    <property type="match status" value="1"/>
</dbReference>
<dbReference type="SUPFAM" id="SSF81606">
    <property type="entry name" value="PP2C-like"/>
    <property type="match status" value="1"/>
</dbReference>
<sequence>MDTKSTFSNTEERQSRFELRTLLETSRMLIESQEPDFVLNNLLLITMGKLLVPKGMILINKGSDHFYQVSKIKGRSSLSENDTIQLNFPEMTLEDAIIQGTDHPEITKKLGLADESIFFNLRTTNHHLGFLCLGPKGTKKPLTDSELEFIESLTIISSVAIANSRMFQELRLINRKLDRKVHDLHTLLELSKDFNLMVDRDEIARTFKFAMLGQMLIRTFFFVLDIEDEKSILASSGLKEKPSKKELNTLFELEDVFYCEENHDCPFLDKNDIRLVIALYFQNEKIGVVGVGAPANNESYGKEQVDFLQSLGNLALLTIQKTLLLEEQVEKKRMEEELNLAKTIQQGLLPSPIPKIKGFDLKATNISSRQVGGDYFDIVETPDGGSILAIADVTGKGVPASLLMANLQSMLHALAPIDITLAEATGSINNIIYENTPPDKFITFFWGKISADGKKFDYVNAGHNNPLLFREGNNKPIELDKGGVILGAMPSIAPYESASVEFQPGDVVVLYTDGVTEAMNPQNTEEYEEDRLIACLEKNLKKPSQDIMDAVIEDITDFSDGVQYDDITLMVLKVN</sequence>
<dbReference type="Gene3D" id="3.60.40.10">
    <property type="entry name" value="PPM-type phosphatase domain"/>
    <property type="match status" value="1"/>
</dbReference>
<evidence type="ECO:0000259" key="2">
    <source>
        <dbReference type="PROSITE" id="PS51746"/>
    </source>
</evidence>
<keyword evidence="1 3" id="KW-0378">Hydrolase</keyword>